<dbReference type="GO" id="GO:0044877">
    <property type="term" value="F:protein-containing complex binding"/>
    <property type="evidence" value="ECO:0007669"/>
    <property type="project" value="TreeGrafter"/>
</dbReference>
<evidence type="ECO:0000256" key="8">
    <source>
        <dbReference type="ARBA" id="ARBA00023303"/>
    </source>
</evidence>
<comment type="subcellular location">
    <subcellularLocation>
        <location evidence="1">Membrane</location>
        <topology evidence="1">Multi-pass membrane protein</topology>
    </subcellularLocation>
</comment>
<dbReference type="Gene3D" id="1.10.287.630">
    <property type="entry name" value="Helix hairpin bin"/>
    <property type="match status" value="1"/>
</dbReference>
<dbReference type="EMBL" id="JH159161">
    <property type="protein sequence ID" value="EGZ08307.1"/>
    <property type="molecule type" value="Genomic_DNA"/>
</dbReference>
<dbReference type="GO" id="GO:0005221">
    <property type="term" value="F:intracellularly cyclic nucleotide-activated monoatomic cation channel activity"/>
    <property type="evidence" value="ECO:0007669"/>
    <property type="project" value="InterPro"/>
</dbReference>
<proteinExistence type="predicted"/>
<keyword evidence="2" id="KW-0813">Transport</keyword>
<dbReference type="PROSITE" id="PS00888">
    <property type="entry name" value="CNMP_BINDING_1"/>
    <property type="match status" value="1"/>
</dbReference>
<evidence type="ECO:0000313" key="10">
    <source>
        <dbReference type="EMBL" id="EGZ08307.1"/>
    </source>
</evidence>
<sequence length="152" mass="16988">MVSNFNANTTNFYQKMEAVFATMDKMGLPLKLRERVHQYCTHAWMEYESLDGDIVKFQRELAHTLGLEVGLYKYMSCSPDFATQIILSLEARVYLPDDYVVRKGDTGAEMFMINRGICEVTDPAIAQQLNVNIVVSSSDQSSGGGSGSTYFG</sequence>
<dbReference type="InterPro" id="IPR014710">
    <property type="entry name" value="RmlC-like_jellyroll"/>
</dbReference>
<keyword evidence="4" id="KW-1133">Transmembrane helix</keyword>
<dbReference type="STRING" id="1094619.G5A8T1"/>
<dbReference type="AlphaFoldDB" id="G5A8T1"/>
<organism evidence="10 11">
    <name type="scientific">Phytophthora sojae (strain P6497)</name>
    <name type="common">Soybean stem and root rot agent</name>
    <name type="synonym">Phytophthora megasperma f. sp. glycines</name>
    <dbReference type="NCBI Taxonomy" id="1094619"/>
    <lineage>
        <taxon>Eukaryota</taxon>
        <taxon>Sar</taxon>
        <taxon>Stramenopiles</taxon>
        <taxon>Oomycota</taxon>
        <taxon>Peronosporomycetes</taxon>
        <taxon>Peronosporales</taxon>
        <taxon>Peronosporaceae</taxon>
        <taxon>Phytophthora</taxon>
    </lineage>
</organism>
<evidence type="ECO:0000256" key="3">
    <source>
        <dbReference type="ARBA" id="ARBA00022692"/>
    </source>
</evidence>
<dbReference type="PROSITE" id="PS50042">
    <property type="entry name" value="CNMP_BINDING_3"/>
    <property type="match status" value="1"/>
</dbReference>
<dbReference type="InterPro" id="IPR018490">
    <property type="entry name" value="cNMP-bd_dom_sf"/>
</dbReference>
<feature type="domain" description="Cyclic nucleotide-binding" evidence="9">
    <location>
        <begin position="73"/>
        <end position="121"/>
    </location>
</feature>
<evidence type="ECO:0000256" key="6">
    <source>
        <dbReference type="ARBA" id="ARBA00023136"/>
    </source>
</evidence>
<dbReference type="InParanoid" id="G5A8T1"/>
<evidence type="ECO:0000256" key="5">
    <source>
        <dbReference type="ARBA" id="ARBA00023065"/>
    </source>
</evidence>
<dbReference type="GO" id="GO:0016020">
    <property type="term" value="C:membrane"/>
    <property type="evidence" value="ECO:0007669"/>
    <property type="project" value="UniProtKB-SubCell"/>
</dbReference>
<name>G5A8T1_PHYSP</name>
<dbReference type="RefSeq" id="XP_009536479.1">
    <property type="nucleotide sequence ID" value="XM_009538184.1"/>
</dbReference>
<dbReference type="PANTHER" id="PTHR45638:SF11">
    <property type="entry name" value="CYCLIC NUCLEOTIDE-GATED CATION CHANNEL SUBUNIT A"/>
    <property type="match status" value="1"/>
</dbReference>
<keyword evidence="11" id="KW-1185">Reference proteome</keyword>
<dbReference type="SUPFAM" id="SSF51206">
    <property type="entry name" value="cAMP-binding domain-like"/>
    <property type="match status" value="1"/>
</dbReference>
<keyword evidence="3" id="KW-0812">Transmembrane</keyword>
<evidence type="ECO:0000313" key="11">
    <source>
        <dbReference type="Proteomes" id="UP000002640"/>
    </source>
</evidence>
<evidence type="ECO:0000259" key="9">
    <source>
        <dbReference type="PROSITE" id="PS50042"/>
    </source>
</evidence>
<dbReference type="Proteomes" id="UP000002640">
    <property type="component" value="Unassembled WGS sequence"/>
</dbReference>
<dbReference type="PANTHER" id="PTHR45638">
    <property type="entry name" value="CYCLIC NUCLEOTIDE-GATED CATION CHANNEL SUBUNIT A"/>
    <property type="match status" value="1"/>
</dbReference>
<dbReference type="InterPro" id="IPR050866">
    <property type="entry name" value="CNG_cation_channel"/>
</dbReference>
<keyword evidence="6" id="KW-0472">Membrane</keyword>
<reference evidence="10 11" key="1">
    <citation type="journal article" date="2006" name="Science">
        <title>Phytophthora genome sequences uncover evolutionary origins and mechanisms of pathogenesis.</title>
        <authorList>
            <person name="Tyler B.M."/>
            <person name="Tripathy S."/>
            <person name="Zhang X."/>
            <person name="Dehal P."/>
            <person name="Jiang R.H."/>
            <person name="Aerts A."/>
            <person name="Arredondo F.D."/>
            <person name="Baxter L."/>
            <person name="Bensasson D."/>
            <person name="Beynon J.L."/>
            <person name="Chapman J."/>
            <person name="Damasceno C.M."/>
            <person name="Dorrance A.E."/>
            <person name="Dou D."/>
            <person name="Dickerman A.W."/>
            <person name="Dubchak I.L."/>
            <person name="Garbelotto M."/>
            <person name="Gijzen M."/>
            <person name="Gordon S.G."/>
            <person name="Govers F."/>
            <person name="Grunwald N.J."/>
            <person name="Huang W."/>
            <person name="Ivors K.L."/>
            <person name="Jones R.W."/>
            <person name="Kamoun S."/>
            <person name="Krampis K."/>
            <person name="Lamour K.H."/>
            <person name="Lee M.K."/>
            <person name="McDonald W.H."/>
            <person name="Medina M."/>
            <person name="Meijer H.J."/>
            <person name="Nordberg E.K."/>
            <person name="Maclean D.J."/>
            <person name="Ospina-Giraldo M.D."/>
            <person name="Morris P.F."/>
            <person name="Phuntumart V."/>
            <person name="Putnam N.H."/>
            <person name="Rash S."/>
            <person name="Rose J.K."/>
            <person name="Sakihama Y."/>
            <person name="Salamov A.A."/>
            <person name="Savidor A."/>
            <person name="Scheuring C.F."/>
            <person name="Smith B.M."/>
            <person name="Sobral B.W."/>
            <person name="Terry A."/>
            <person name="Torto-Alalibo T.A."/>
            <person name="Win J."/>
            <person name="Xu Z."/>
            <person name="Zhang H."/>
            <person name="Grigoriev I.V."/>
            <person name="Rokhsar D.S."/>
            <person name="Boore J.L."/>
        </authorList>
    </citation>
    <scope>NUCLEOTIDE SEQUENCE [LARGE SCALE GENOMIC DNA]</scope>
    <source>
        <strain evidence="10 11">P6497</strain>
    </source>
</reference>
<dbReference type="InterPro" id="IPR000595">
    <property type="entry name" value="cNMP-bd_dom"/>
</dbReference>
<gene>
    <name evidence="10" type="ORF">PHYSODRAFT_254208</name>
</gene>
<dbReference type="InterPro" id="IPR018488">
    <property type="entry name" value="cNMP-bd_CS"/>
</dbReference>
<accession>G5A8T1</accession>
<evidence type="ECO:0000256" key="1">
    <source>
        <dbReference type="ARBA" id="ARBA00004141"/>
    </source>
</evidence>
<evidence type="ECO:0000256" key="7">
    <source>
        <dbReference type="ARBA" id="ARBA00023286"/>
    </source>
</evidence>
<evidence type="ECO:0000256" key="2">
    <source>
        <dbReference type="ARBA" id="ARBA00022448"/>
    </source>
</evidence>
<dbReference type="Gene3D" id="2.60.120.10">
    <property type="entry name" value="Jelly Rolls"/>
    <property type="match status" value="1"/>
</dbReference>
<keyword evidence="8" id="KW-0407">Ion channel</keyword>
<keyword evidence="7" id="KW-1071">Ligand-gated ion channel</keyword>
<keyword evidence="5" id="KW-0406">Ion transport</keyword>
<dbReference type="KEGG" id="psoj:PHYSODRAFT_254208"/>
<dbReference type="GeneID" id="20638480"/>
<protein>
    <recommendedName>
        <fullName evidence="9">Cyclic nucleotide-binding domain-containing protein</fullName>
    </recommendedName>
</protein>
<evidence type="ECO:0000256" key="4">
    <source>
        <dbReference type="ARBA" id="ARBA00022989"/>
    </source>
</evidence>